<dbReference type="RefSeq" id="WP_211556765.1">
    <property type="nucleotide sequence ID" value="NZ_JAGVRK010000001.1"/>
</dbReference>
<dbReference type="Gene3D" id="3.40.50.10420">
    <property type="entry name" value="NagB/RpiA/CoA transferase-like"/>
    <property type="match status" value="1"/>
</dbReference>
<dbReference type="EMBL" id="JAGVRK010000001">
    <property type="protein sequence ID" value="MBS2968128.1"/>
    <property type="molecule type" value="Genomic_DNA"/>
</dbReference>
<proteinExistence type="inferred from homology"/>
<evidence type="ECO:0000313" key="3">
    <source>
        <dbReference type="EMBL" id="MBS2968128.1"/>
    </source>
</evidence>
<accession>A0ABS5LBM3</accession>
<dbReference type="Pfam" id="PF02589">
    <property type="entry name" value="LUD_dom"/>
    <property type="match status" value="1"/>
</dbReference>
<dbReference type="InterPro" id="IPR022823">
    <property type="entry name" value="LutC"/>
</dbReference>
<reference evidence="3 4" key="1">
    <citation type="submission" date="2021-04" db="EMBL/GenBank/DDBJ databases">
        <title>Metabacillus sp. strain KIGAM252 whole genome sequence.</title>
        <authorList>
            <person name="Seo M.-J."/>
            <person name="Cho E.-S."/>
            <person name="Hwang C.Y."/>
            <person name="Yoon D.J."/>
        </authorList>
    </citation>
    <scope>NUCLEOTIDE SEQUENCE [LARGE SCALE GENOMIC DNA]</scope>
    <source>
        <strain evidence="3 4">KIGAM252</strain>
    </source>
</reference>
<name>A0ABS5LBM3_9BACI</name>
<dbReference type="HAMAP" id="MF_02104">
    <property type="entry name" value="LutC"/>
    <property type="match status" value="1"/>
</dbReference>
<organism evidence="3 4">
    <name type="scientific">Metabacillus flavus</name>
    <dbReference type="NCBI Taxonomy" id="2823519"/>
    <lineage>
        <taxon>Bacteria</taxon>
        <taxon>Bacillati</taxon>
        <taxon>Bacillota</taxon>
        <taxon>Bacilli</taxon>
        <taxon>Bacillales</taxon>
        <taxon>Bacillaceae</taxon>
        <taxon>Metabacillus</taxon>
    </lineage>
</organism>
<comment type="similarity">
    <text evidence="1">Belongs to the LutC/YkgG family.</text>
</comment>
<evidence type="ECO:0000313" key="4">
    <source>
        <dbReference type="Proteomes" id="UP000682403"/>
    </source>
</evidence>
<dbReference type="InterPro" id="IPR003741">
    <property type="entry name" value="LUD_dom"/>
</dbReference>
<keyword evidence="4" id="KW-1185">Reference proteome</keyword>
<dbReference type="InterPro" id="IPR037171">
    <property type="entry name" value="NagB/RpiA_transferase-like"/>
</dbReference>
<protein>
    <recommendedName>
        <fullName evidence="1">Lactate utilization protein C</fullName>
    </recommendedName>
</protein>
<dbReference type="InterPro" id="IPR024185">
    <property type="entry name" value="FTHF_cligase-like_sf"/>
</dbReference>
<comment type="function">
    <text evidence="1">Is involved in L-lactate degradation and allows cells to grow with lactate as the sole carbon source.</text>
</comment>
<feature type="domain" description="LUD" evidence="2">
    <location>
        <begin position="58"/>
        <end position="239"/>
    </location>
</feature>
<gene>
    <name evidence="1" type="primary">lutC</name>
    <name evidence="3" type="ORF">J9317_05080</name>
</gene>
<evidence type="ECO:0000256" key="1">
    <source>
        <dbReference type="HAMAP-Rule" id="MF_02104"/>
    </source>
</evidence>
<sequence length="242" mass="26761">MTKMAGTIKNKESFLNNIAQNLGRPRRSKGVLRPEWKHRPQDGVLQGLNQDELLEVLKEQCIRIHTTYRETNSLGLYETLKDTVMEYGGGPVITWDDPRFREFGLSSLINDDLPREDVKTHIWDTKLGDENIKKAEEANVGITFSDQTLAESGTVVLFSGSGKGRSVSLLPATYIAIIPKSTLVPRITQTAQKIHMQIQAGEEVASCVNFISGPSNSADIEMNLVVGVHGPIKATYIVVGDR</sequence>
<evidence type="ECO:0000259" key="2">
    <source>
        <dbReference type="Pfam" id="PF02589"/>
    </source>
</evidence>
<dbReference type="PANTHER" id="PTHR43682:SF1">
    <property type="entry name" value="LACTATE UTILIZATION PROTEIN C"/>
    <property type="match status" value="1"/>
</dbReference>
<dbReference type="Proteomes" id="UP000682403">
    <property type="component" value="Unassembled WGS sequence"/>
</dbReference>
<dbReference type="SUPFAM" id="SSF100950">
    <property type="entry name" value="NagB/RpiA/CoA transferase-like"/>
    <property type="match status" value="1"/>
</dbReference>
<dbReference type="PANTHER" id="PTHR43682">
    <property type="entry name" value="LACTATE UTILIZATION PROTEIN C"/>
    <property type="match status" value="1"/>
</dbReference>
<comment type="caution">
    <text evidence="3">The sequence shown here is derived from an EMBL/GenBank/DDBJ whole genome shotgun (WGS) entry which is preliminary data.</text>
</comment>